<organism evidence="2 3">
    <name type="scientific">Aphanomyces stellatus</name>
    <dbReference type="NCBI Taxonomy" id="120398"/>
    <lineage>
        <taxon>Eukaryota</taxon>
        <taxon>Sar</taxon>
        <taxon>Stramenopiles</taxon>
        <taxon>Oomycota</taxon>
        <taxon>Saprolegniomycetes</taxon>
        <taxon>Saprolegniales</taxon>
        <taxon>Verrucalvaceae</taxon>
        <taxon>Aphanomyces</taxon>
    </lineage>
</organism>
<protein>
    <submittedName>
        <fullName evidence="2">Aste57867_22328 protein</fullName>
    </submittedName>
</protein>
<evidence type="ECO:0000313" key="2">
    <source>
        <dbReference type="EMBL" id="VFT98991.1"/>
    </source>
</evidence>
<dbReference type="AlphaFoldDB" id="A0A485LPR0"/>
<gene>
    <name evidence="2" type="primary">Aste57867_22328</name>
    <name evidence="1" type="ORF">As57867_022258</name>
    <name evidence="2" type="ORF">ASTE57867_22328</name>
</gene>
<evidence type="ECO:0000313" key="1">
    <source>
        <dbReference type="EMBL" id="KAF0685806.1"/>
    </source>
</evidence>
<name>A0A485LPR0_9STRA</name>
<sequence>MRRFPAHVPLDQDYVHFDAIRCDGSLAFSESLQCVWPCSFDLLRTFLKGYVQDTLFLDPHNLTIEDVSNTRLYQKLTAKAVWINYLQGYFTESDRVVVVFRQIEADKAAKEVTPSVKQAHFMAWLEARPVSPTHAVLRISTQFSPQFRPADDGLFSAEDHAAFWDFDLSGVPEGGDKMEALGRAFVRQAHERVPAWRQAISSILDTMHNKEVNE</sequence>
<reference evidence="1" key="2">
    <citation type="submission" date="2019-06" db="EMBL/GenBank/DDBJ databases">
        <title>Genomics analysis of Aphanomyces spp. identifies a new class of oomycete effector associated with host adaptation.</title>
        <authorList>
            <person name="Gaulin E."/>
        </authorList>
    </citation>
    <scope>NUCLEOTIDE SEQUENCE</scope>
    <source>
        <strain evidence="1">CBS 578.67</strain>
    </source>
</reference>
<reference evidence="2 3" key="1">
    <citation type="submission" date="2019-03" db="EMBL/GenBank/DDBJ databases">
        <authorList>
            <person name="Gaulin E."/>
            <person name="Dumas B."/>
        </authorList>
    </citation>
    <scope>NUCLEOTIDE SEQUENCE [LARGE SCALE GENOMIC DNA]</scope>
    <source>
        <strain evidence="2">CBS 568.67</strain>
    </source>
</reference>
<proteinExistence type="predicted"/>
<dbReference type="Proteomes" id="UP000332933">
    <property type="component" value="Unassembled WGS sequence"/>
</dbReference>
<keyword evidence="3" id="KW-1185">Reference proteome</keyword>
<evidence type="ECO:0000313" key="3">
    <source>
        <dbReference type="Proteomes" id="UP000332933"/>
    </source>
</evidence>
<dbReference type="EMBL" id="CAADRA010007073">
    <property type="protein sequence ID" value="VFT98991.1"/>
    <property type="molecule type" value="Genomic_DNA"/>
</dbReference>
<dbReference type="EMBL" id="VJMH01007047">
    <property type="protein sequence ID" value="KAF0685806.1"/>
    <property type="molecule type" value="Genomic_DNA"/>
</dbReference>
<accession>A0A485LPR0</accession>